<feature type="region of interest" description="Disordered" evidence="1">
    <location>
        <begin position="41"/>
        <end position="63"/>
    </location>
</feature>
<protein>
    <submittedName>
        <fullName evidence="2">Uncharacterized protein</fullName>
    </submittedName>
</protein>
<evidence type="ECO:0000313" key="3">
    <source>
        <dbReference type="Proteomes" id="UP000785679"/>
    </source>
</evidence>
<feature type="compositionally biased region" description="Basic residues" evidence="1">
    <location>
        <begin position="48"/>
        <end position="62"/>
    </location>
</feature>
<reference evidence="2" key="1">
    <citation type="submission" date="2019-06" db="EMBL/GenBank/DDBJ databases">
        <authorList>
            <person name="Zheng W."/>
        </authorList>
    </citation>
    <scope>NUCLEOTIDE SEQUENCE</scope>
    <source>
        <strain evidence="2">QDHG01</strain>
    </source>
</reference>
<organism evidence="2 3">
    <name type="scientific">Halteria grandinella</name>
    <dbReference type="NCBI Taxonomy" id="5974"/>
    <lineage>
        <taxon>Eukaryota</taxon>
        <taxon>Sar</taxon>
        <taxon>Alveolata</taxon>
        <taxon>Ciliophora</taxon>
        <taxon>Intramacronucleata</taxon>
        <taxon>Spirotrichea</taxon>
        <taxon>Stichotrichia</taxon>
        <taxon>Sporadotrichida</taxon>
        <taxon>Halteriidae</taxon>
        <taxon>Halteria</taxon>
    </lineage>
</organism>
<dbReference type="EMBL" id="RRYP01005391">
    <property type="protein sequence ID" value="TNV82082.1"/>
    <property type="molecule type" value="Genomic_DNA"/>
</dbReference>
<comment type="caution">
    <text evidence="2">The sequence shown here is derived from an EMBL/GenBank/DDBJ whole genome shotgun (WGS) entry which is preliminary data.</text>
</comment>
<dbReference type="Proteomes" id="UP000785679">
    <property type="component" value="Unassembled WGS sequence"/>
</dbReference>
<keyword evidence="3" id="KW-1185">Reference proteome</keyword>
<dbReference type="AlphaFoldDB" id="A0A8J8T4J9"/>
<evidence type="ECO:0000256" key="1">
    <source>
        <dbReference type="SAM" id="MobiDB-lite"/>
    </source>
</evidence>
<gene>
    <name evidence="2" type="ORF">FGO68_gene8062</name>
</gene>
<proteinExistence type="predicted"/>
<sequence>MMVSLRPIAYFQNIQLILMIYQGKGPSIQRKNIKQLEEQMRQNDVKAKNKKKMKRSKQKMQKKSIEKCRHSCFILHFIKTQSKIQENVQLMKSKIVPPSTIHFQEILILRNLILMFMILRSSQILASFYPTMKQCNTVISKYPQNQCALFKIISSLNSCNPLHRLKILSIESKIMIFSRDPHLLISNFIKTTNSHRLSKIRISMTHQMNNQILKIN</sequence>
<name>A0A8J8T4J9_HALGN</name>
<evidence type="ECO:0000313" key="2">
    <source>
        <dbReference type="EMBL" id="TNV82082.1"/>
    </source>
</evidence>
<accession>A0A8J8T4J9</accession>